<keyword evidence="1" id="KW-1133">Transmembrane helix</keyword>
<feature type="transmembrane region" description="Helical" evidence="1">
    <location>
        <begin position="196"/>
        <end position="214"/>
    </location>
</feature>
<feature type="transmembrane region" description="Helical" evidence="1">
    <location>
        <begin position="639"/>
        <end position="658"/>
    </location>
</feature>
<protein>
    <recommendedName>
        <fullName evidence="4">Glycosyltransferase RgtA/B/C/D-like domain-containing protein</fullName>
    </recommendedName>
</protein>
<feature type="transmembrane region" description="Helical" evidence="1">
    <location>
        <begin position="88"/>
        <end position="109"/>
    </location>
</feature>
<sequence length="675" mass="75433">MVKIRVWFNEKRQGRLLAAILILATLFRIFLFSRMPIDGLGDTLYDDLLLLQHGESMAGGNWLGDYGNLTLVKGIMFPAFIAFCNKFFIPYLLGMGLLYTAAAASFVLAVRNFITNRYVQAAVYLFLLYSPSMLSGGTGQRAYNLALIPAAVLLTVSGLTGMFFRKDEKLRKFLPWSILAAAGTVFFWHLRDDSVWLLPFIAGASVITLIYALKKCEAWGKRVLRASVAILPVIALFASNLVISAVNYKEYGIFAVNDRSGTYFADFISDLLRIKADDAADTVWISQDAVNRALQVSPSLNEMKPQIEQMFSSGWASGGEINGDLIVWTLRDAAAQAGYYRDAVTANEYFRNVHEEISLAFKDGRLEKKDAVYLSNLSDGFVFSEDMPELLSFMAEDFRMLSGYEKSATGAYTGSGNWYQRRYIEAMTGANIVYNDVYINIKGWIILKEDGKSKTITLTDENGNTVNTPSLQESADILEVYPEYDNSGVSRFQTDVRGEYRNGLFLNIYTDGSLLDTIPLVSGLTETDSYIVNVESAAALNDPELGYAKRIVSFSNKIVGLYKISGNLLTAAAVLSYIVLTVYMIYRMRRKEFYWWNIWLVITGLAGSCLVLIAAVSWFTEFLTKIQGTGHLYHYSTGALPVMEMIKILSVCSLGKIISEIRCSRKKHESLLRGQ</sequence>
<evidence type="ECO:0000313" key="2">
    <source>
        <dbReference type="EMBL" id="PWJ72197.1"/>
    </source>
</evidence>
<keyword evidence="1" id="KW-0812">Transmembrane</keyword>
<keyword evidence="3" id="KW-1185">Reference proteome</keyword>
<keyword evidence="1" id="KW-0472">Membrane</keyword>
<feature type="transmembrane region" description="Helical" evidence="1">
    <location>
        <begin position="16"/>
        <end position="37"/>
    </location>
</feature>
<feature type="transmembrane region" description="Helical" evidence="1">
    <location>
        <begin position="121"/>
        <end position="139"/>
    </location>
</feature>
<gene>
    <name evidence="2" type="ORF">C7383_1203</name>
</gene>
<dbReference type="EMBL" id="QGGY01000020">
    <property type="protein sequence ID" value="PWJ72197.1"/>
    <property type="molecule type" value="Genomic_DNA"/>
</dbReference>
<feature type="transmembrane region" description="Helical" evidence="1">
    <location>
        <begin position="598"/>
        <end position="619"/>
    </location>
</feature>
<organism evidence="2 3">
    <name type="scientific">Murimonas intestini</name>
    <dbReference type="NCBI Taxonomy" id="1337051"/>
    <lineage>
        <taxon>Bacteria</taxon>
        <taxon>Bacillati</taxon>
        <taxon>Bacillota</taxon>
        <taxon>Clostridia</taxon>
        <taxon>Lachnospirales</taxon>
        <taxon>Lachnospiraceae</taxon>
        <taxon>Murimonas</taxon>
    </lineage>
</organism>
<feature type="transmembrane region" description="Helical" evidence="1">
    <location>
        <begin position="226"/>
        <end position="248"/>
    </location>
</feature>
<comment type="caution">
    <text evidence="2">The sequence shown here is derived from an EMBL/GenBank/DDBJ whole genome shotgun (WGS) entry which is preliminary data.</text>
</comment>
<dbReference type="AlphaFoldDB" id="A0AB73SXT1"/>
<evidence type="ECO:0000256" key="1">
    <source>
        <dbReference type="SAM" id="Phobius"/>
    </source>
</evidence>
<feature type="transmembrane region" description="Helical" evidence="1">
    <location>
        <begin position="145"/>
        <end position="164"/>
    </location>
</feature>
<dbReference type="RefSeq" id="WP_109748582.1">
    <property type="nucleotide sequence ID" value="NZ_JANKBI010000021.1"/>
</dbReference>
<accession>A0AB73SXT1</accession>
<dbReference type="Proteomes" id="UP000245412">
    <property type="component" value="Unassembled WGS sequence"/>
</dbReference>
<proteinExistence type="predicted"/>
<evidence type="ECO:0008006" key="4">
    <source>
        <dbReference type="Google" id="ProtNLM"/>
    </source>
</evidence>
<reference evidence="2 3" key="1">
    <citation type="submission" date="2018-05" db="EMBL/GenBank/DDBJ databases">
        <authorList>
            <person name="Goeker M."/>
            <person name="Huntemann M."/>
            <person name="Clum A."/>
            <person name="Pillay M."/>
            <person name="Palaniappan K."/>
            <person name="Varghese N."/>
            <person name="Mikhailova N."/>
            <person name="Stamatis D."/>
            <person name="Reddy T."/>
            <person name="Daum C."/>
            <person name="Shapiro N."/>
            <person name="Ivanova N."/>
            <person name="Kyrpides N."/>
            <person name="Woyke T."/>
        </authorList>
    </citation>
    <scope>NUCLEOTIDE SEQUENCE [LARGE SCALE GENOMIC DNA]</scope>
    <source>
        <strain evidence="2 3">DSM 26524</strain>
    </source>
</reference>
<evidence type="ECO:0000313" key="3">
    <source>
        <dbReference type="Proteomes" id="UP000245412"/>
    </source>
</evidence>
<name>A0AB73SXT1_9FIRM</name>
<feature type="transmembrane region" description="Helical" evidence="1">
    <location>
        <begin position="173"/>
        <end position="190"/>
    </location>
</feature>
<feature type="transmembrane region" description="Helical" evidence="1">
    <location>
        <begin position="564"/>
        <end position="586"/>
    </location>
</feature>